<sequence length="1217" mass="140525">MTNQLPFALNFPLQGSQLIEASAGTGKTFTISTLYLRLVLGHGSEKTKFRRPLLPPEILVMTFTEAATQELRDRIRTRLTEAARYFRDELAQPDEILISLRNDYLEMEWPTCAQQLEIAAQWMDEAAVSTIHSWCQRMLKEHAFDSGNLFRQHLEPDHSELLANVIRDYWRIFCYPLTGIAFDWVRENWQTPKNLQNQLSDLLIADLPAQTMPPAELLEQQLNLRQQKIIELKQPWAEWAEQLRLICDEAIAKKQVDGRKLQKRFYDGWCNKLKQWATDQQQIELDLGVGFERLSTEGFAEIWKQGSPPNHPALEAMPELVIALNNLPNPTLAVLTHAVQWVKQRFEQEKVRRAEIGFDDLLTRLDDALQRPSGNRLAKLIRQQFPVAMVDEFQDTDPIQYRILSKVYLEQEEDVGLFLIGDPKQAIYAFRGADIYTYLQARQHIEKRLHQLDTNYRSSQAMVTATNCLFDYAEQHNATGAFHFKTAQHNPLPFYPVKAQGKKDAFVINNQQQAALNFWYQPSDAPISITEYYNHFAASCASEIVRLLNLGQQNKAGFQQQGYLLPLRPSDIAILVRSGKEAKAIRDALAARNVRSVYLSDKDSVLDTLEAQDLLRWLEACGQPENEPLLRAALATATLDLTLQELDSYNQNENIWEQRILQFRFYKELWNTQGVLPMLRRFLQDFKLPQRLLSNYQEGERKLTNLLHLAELLQQAATELDGEQALIRYLAERLTENKKQSDEYIVRLESDEQLVKVITIHKSKGLEYPLVFLPFICSFKAVNGNFLPIRYHDEQGNLQLSLHRNTKIINQADKERLAEDLRLLYVALTRAKYNCWLGIADLKYGNNKASVLHLSAIGYLLNNGLPFTESGHVQSCLEKFAEDCPSIQVQLLPESNPQRFNEQQLTVIKPQAREMARNIPRFWWISSYSSLRLASATIEQASIESLAIPETAANQNLFDDDTSSFLSNVPISHDIHGFPRGALAGSFLHSILDWAANRGFTEVANNPAESRDFIARRCNIRGWEHWIDILQDWLQGFIRQQLPLFNRTSCLLEITHYLSEMEFMFASHWLNLEQLDTLVKSYILPNQIRPPLEKGMLNGMFKGFIDLTFAQDNRYYIADYKSNWLGENNQAYTQSAMNEAMLSHRYDLQLVLYQLALHRQLKARLADYNYEQHTGGVLYLFLRGYQSETGGIFYERVPFELIDKLDNLFSNNAKERA</sequence>
<dbReference type="InterPro" id="IPR038726">
    <property type="entry name" value="PDDEXK_AddAB-type"/>
</dbReference>
<evidence type="ECO:0000313" key="19">
    <source>
        <dbReference type="EMBL" id="QQP86186.1"/>
    </source>
</evidence>
<dbReference type="KEGG" id="eaz:JHT90_02765"/>
<evidence type="ECO:0000256" key="8">
    <source>
        <dbReference type="ARBA" id="ARBA00022840"/>
    </source>
</evidence>
<dbReference type="SUPFAM" id="SSF52540">
    <property type="entry name" value="P-loop containing nucleoside triphosphate hydrolases"/>
    <property type="match status" value="1"/>
</dbReference>
<dbReference type="GO" id="GO:0005829">
    <property type="term" value="C:cytosol"/>
    <property type="evidence" value="ECO:0007669"/>
    <property type="project" value="TreeGrafter"/>
</dbReference>
<evidence type="ECO:0000259" key="18">
    <source>
        <dbReference type="PROSITE" id="PS51217"/>
    </source>
</evidence>
<keyword evidence="6 15" id="KW-0347">Helicase</keyword>
<evidence type="ECO:0000256" key="14">
    <source>
        <dbReference type="ARBA" id="ARBA00048988"/>
    </source>
</evidence>
<evidence type="ECO:0000256" key="12">
    <source>
        <dbReference type="ARBA" id="ARBA00023235"/>
    </source>
</evidence>
<feature type="binding site" evidence="15">
    <location>
        <position position="989"/>
    </location>
    <ligand>
        <name>Mg(2+)</name>
        <dbReference type="ChEBI" id="CHEBI:18420"/>
    </ligand>
</feature>
<feature type="binding site" evidence="15">
    <location>
        <position position="1119"/>
    </location>
    <ligand>
        <name>Mg(2+)</name>
        <dbReference type="ChEBI" id="CHEBI:18420"/>
    </ligand>
</feature>
<keyword evidence="7 15" id="KW-0269">Exonuclease</keyword>
<keyword evidence="5 15" id="KW-0378">Hydrolase</keyword>
<dbReference type="PANTHER" id="PTHR11070">
    <property type="entry name" value="UVRD / RECB / PCRA DNA HELICASE FAMILY MEMBER"/>
    <property type="match status" value="1"/>
</dbReference>
<keyword evidence="3 15" id="KW-0547">Nucleotide-binding</keyword>
<dbReference type="InterPro" id="IPR000212">
    <property type="entry name" value="DNA_helicase_UvrD/REP"/>
</dbReference>
<feature type="binding site" evidence="16">
    <location>
        <begin position="21"/>
        <end position="28"/>
    </location>
    <ligand>
        <name>ATP</name>
        <dbReference type="ChEBI" id="CHEBI:30616"/>
    </ligand>
</feature>
<feature type="active site" description="For nuclease activity" evidence="15">
    <location>
        <position position="1119"/>
    </location>
</feature>
<evidence type="ECO:0000256" key="4">
    <source>
        <dbReference type="ARBA" id="ARBA00022763"/>
    </source>
</evidence>
<dbReference type="InterPro" id="IPR014016">
    <property type="entry name" value="UvrD-like_ATP-bd"/>
</dbReference>
<dbReference type="PANTHER" id="PTHR11070:SF23">
    <property type="entry name" value="RECBCD ENZYME SUBUNIT RECB"/>
    <property type="match status" value="1"/>
</dbReference>
<dbReference type="Gene3D" id="1.10.486.10">
    <property type="entry name" value="PCRA, domain 4"/>
    <property type="match status" value="1"/>
</dbReference>
<organism evidence="19 20">
    <name type="scientific">Entomomonas asaccharolytica</name>
    <dbReference type="NCBI Taxonomy" id="2785331"/>
    <lineage>
        <taxon>Bacteria</taxon>
        <taxon>Pseudomonadati</taxon>
        <taxon>Pseudomonadota</taxon>
        <taxon>Gammaproteobacteria</taxon>
        <taxon>Pseudomonadales</taxon>
        <taxon>Pseudomonadaceae</taxon>
        <taxon>Entomomonas</taxon>
    </lineage>
</organism>
<evidence type="ECO:0000256" key="13">
    <source>
        <dbReference type="ARBA" id="ARBA00034617"/>
    </source>
</evidence>
<evidence type="ECO:0000256" key="11">
    <source>
        <dbReference type="ARBA" id="ARBA00023204"/>
    </source>
</evidence>
<comment type="catalytic activity">
    <reaction evidence="13 15">
        <text>Couples ATP hydrolysis with the unwinding of duplex DNA by translocating in the 3'-5' direction.</text>
        <dbReference type="EC" id="5.6.2.4"/>
    </reaction>
</comment>
<dbReference type="SUPFAM" id="SSF52980">
    <property type="entry name" value="Restriction endonuclease-like"/>
    <property type="match status" value="1"/>
</dbReference>
<comment type="subunit">
    <text evidence="15">Heterotrimer of RecB, RecC and RecD. All subunits contribute to DNA-binding. Interacts with RecA.</text>
</comment>
<evidence type="ECO:0000256" key="6">
    <source>
        <dbReference type="ARBA" id="ARBA00022806"/>
    </source>
</evidence>
<comment type="catalytic activity">
    <reaction evidence="14 15">
        <text>ATP + H2O = ADP + phosphate + H(+)</text>
        <dbReference type="Rhea" id="RHEA:13065"/>
        <dbReference type="ChEBI" id="CHEBI:15377"/>
        <dbReference type="ChEBI" id="CHEBI:15378"/>
        <dbReference type="ChEBI" id="CHEBI:30616"/>
        <dbReference type="ChEBI" id="CHEBI:43474"/>
        <dbReference type="ChEBI" id="CHEBI:456216"/>
        <dbReference type="EC" id="5.6.2.4"/>
    </reaction>
</comment>
<dbReference type="GO" id="GO:0008854">
    <property type="term" value="F:exodeoxyribonuclease V activity"/>
    <property type="evidence" value="ECO:0007669"/>
    <property type="project" value="UniProtKB-EC"/>
</dbReference>
<proteinExistence type="inferred from homology"/>
<feature type="region of interest" description="DNA-binding and helicase activity, interacts with RecC" evidence="15">
    <location>
        <begin position="1"/>
        <end position="873"/>
    </location>
</feature>
<evidence type="ECO:0000256" key="3">
    <source>
        <dbReference type="ARBA" id="ARBA00022741"/>
    </source>
</evidence>
<comment type="domain">
    <text evidence="15">The C-terminal domain has nuclease activity and interacts with RecD. It interacts with RecA, facilitating its loading onto ssDNA.</text>
</comment>
<dbReference type="EMBL" id="CP067393">
    <property type="protein sequence ID" value="QQP86186.1"/>
    <property type="molecule type" value="Genomic_DNA"/>
</dbReference>
<accession>A0A974NG61</accession>
<dbReference type="InterPro" id="IPR027417">
    <property type="entry name" value="P-loop_NTPase"/>
</dbReference>
<comment type="similarity">
    <text evidence="15">Belongs to the helicase family. UvrD subfamily.</text>
</comment>
<dbReference type="GO" id="GO:0003677">
    <property type="term" value="F:DNA binding"/>
    <property type="evidence" value="ECO:0007669"/>
    <property type="project" value="UniProtKB-UniRule"/>
</dbReference>
<dbReference type="RefSeq" id="WP_201093824.1">
    <property type="nucleotide sequence ID" value="NZ_CP067393.1"/>
</dbReference>
<feature type="region of interest" description="Nuclease activity, interacts with RecD and RecA" evidence="15">
    <location>
        <begin position="922"/>
        <end position="1217"/>
    </location>
</feature>
<evidence type="ECO:0000259" key="17">
    <source>
        <dbReference type="PROSITE" id="PS51198"/>
    </source>
</evidence>
<comment type="cofactor">
    <cofactor evidence="15">
        <name>Mg(2+)</name>
        <dbReference type="ChEBI" id="CHEBI:18420"/>
    </cofactor>
    <text evidence="15">Binds 1 Mg(2+) ion per subunit.</text>
</comment>
<dbReference type="GO" id="GO:0000287">
    <property type="term" value="F:magnesium ion binding"/>
    <property type="evidence" value="ECO:0007669"/>
    <property type="project" value="UniProtKB-UniRule"/>
</dbReference>
<dbReference type="GO" id="GO:0005524">
    <property type="term" value="F:ATP binding"/>
    <property type="evidence" value="ECO:0007669"/>
    <property type="project" value="UniProtKB-UniRule"/>
</dbReference>
<dbReference type="InterPro" id="IPR004586">
    <property type="entry name" value="RecB"/>
</dbReference>
<dbReference type="PROSITE" id="PS51198">
    <property type="entry name" value="UVRD_HELICASE_ATP_BIND"/>
    <property type="match status" value="1"/>
</dbReference>
<comment type="miscellaneous">
    <text evidence="15">In the RecBCD complex, RecB has a slow 3'-5' helicase, an exonuclease activity and loads RecA onto ssDNA, RecD has a fast 5'-3' helicase activity, while RecC stimulates the ATPase and processivity of the RecB helicase and contributes to recognition of the Chi site.</text>
</comment>
<dbReference type="Gene3D" id="3.40.50.300">
    <property type="entry name" value="P-loop containing nucleotide triphosphate hydrolases"/>
    <property type="match status" value="2"/>
</dbReference>
<evidence type="ECO:0000256" key="5">
    <source>
        <dbReference type="ARBA" id="ARBA00022801"/>
    </source>
</evidence>
<dbReference type="EC" id="3.1.11.5" evidence="15"/>
<evidence type="ECO:0000256" key="1">
    <source>
        <dbReference type="ARBA" id="ARBA00022722"/>
    </source>
</evidence>
<keyword evidence="1 15" id="KW-0540">Nuclease</keyword>
<dbReference type="InterPro" id="IPR011335">
    <property type="entry name" value="Restrct_endonuc-II-like"/>
</dbReference>
<gene>
    <name evidence="15 19" type="primary">recB</name>
    <name evidence="19" type="ORF">JHT90_02765</name>
</gene>
<dbReference type="NCBIfam" id="TIGR00609">
    <property type="entry name" value="recB"/>
    <property type="match status" value="1"/>
</dbReference>
<dbReference type="Pfam" id="PF13361">
    <property type="entry name" value="UvrD_C"/>
    <property type="match status" value="1"/>
</dbReference>
<dbReference type="Pfam" id="PF00580">
    <property type="entry name" value="UvrD-helicase"/>
    <property type="match status" value="1"/>
</dbReference>
<keyword evidence="20" id="KW-1185">Reference proteome</keyword>
<keyword evidence="9 15" id="KW-0460">Magnesium</keyword>
<feature type="domain" description="UvrD-like helicase C-terminal" evidence="18">
    <location>
        <begin position="497"/>
        <end position="765"/>
    </location>
</feature>
<evidence type="ECO:0000256" key="2">
    <source>
        <dbReference type="ARBA" id="ARBA00022723"/>
    </source>
</evidence>
<feature type="binding site" evidence="15">
    <location>
        <position position="1106"/>
    </location>
    <ligand>
        <name>Mg(2+)</name>
        <dbReference type="ChEBI" id="CHEBI:18420"/>
    </ligand>
</feature>
<comment type="function">
    <text evidence="15">A helicase/nuclease that prepares dsDNA breaks (DSB) for recombinational DNA repair. Binds to DSBs and unwinds DNA via a highly rapid and processive ATP-dependent bidirectional helicase activity. Unwinds dsDNA until it encounters a Chi (crossover hotspot instigator) sequence from the 3' direction. Cuts ssDNA a few nucleotides 3' to the Chi site. The properties and activities of the enzyme are changed at Chi. The Chi-altered holoenzyme produces a long 3'-ssDNA overhang and facilitates RecA-binding to the ssDNA for homologous DNA recombination and repair. Holoenzyme degrades any linearized DNA that is unable to undergo homologous recombination. In the holoenzyme this subunit contributes ATPase, 3'-5' helicase, exonuclease activity and loads RecA onto ssDNA.</text>
</comment>
<keyword evidence="4 15" id="KW-0227">DNA damage</keyword>
<dbReference type="GO" id="GO:0043138">
    <property type="term" value="F:3'-5' DNA helicase activity"/>
    <property type="evidence" value="ECO:0007669"/>
    <property type="project" value="UniProtKB-UniRule"/>
</dbReference>
<comment type="catalytic activity">
    <reaction evidence="15">
        <text>Exonucleolytic cleavage (in the presence of ATP) in either 5'- to 3'- or 3'- to 5'-direction to yield 5'-phosphooligonucleotides.</text>
        <dbReference type="EC" id="3.1.11.5"/>
    </reaction>
</comment>
<dbReference type="Gene3D" id="3.90.320.10">
    <property type="match status" value="1"/>
</dbReference>
<evidence type="ECO:0000256" key="7">
    <source>
        <dbReference type="ARBA" id="ARBA00022839"/>
    </source>
</evidence>
<dbReference type="AlphaFoldDB" id="A0A974NG61"/>
<keyword evidence="12 15" id="KW-0413">Isomerase</keyword>
<dbReference type="EC" id="5.6.2.4" evidence="15"/>
<dbReference type="Proteomes" id="UP000595278">
    <property type="component" value="Chromosome"/>
</dbReference>
<evidence type="ECO:0000256" key="9">
    <source>
        <dbReference type="ARBA" id="ARBA00022842"/>
    </source>
</evidence>
<keyword evidence="11 15" id="KW-0234">DNA repair</keyword>
<evidence type="ECO:0000256" key="16">
    <source>
        <dbReference type="PROSITE-ProRule" id="PRU00560"/>
    </source>
</evidence>
<evidence type="ECO:0000313" key="20">
    <source>
        <dbReference type="Proteomes" id="UP000595278"/>
    </source>
</evidence>
<dbReference type="Pfam" id="PF12705">
    <property type="entry name" value="PDDEXK_1"/>
    <property type="match status" value="1"/>
</dbReference>
<dbReference type="Gene3D" id="1.10.3170.10">
    <property type="entry name" value="Recbcd, chain B, domain 2"/>
    <property type="match status" value="1"/>
</dbReference>
<evidence type="ECO:0000256" key="10">
    <source>
        <dbReference type="ARBA" id="ARBA00023125"/>
    </source>
</evidence>
<dbReference type="GO" id="GO:0000724">
    <property type="term" value="P:double-strand break repair via homologous recombination"/>
    <property type="evidence" value="ECO:0007669"/>
    <property type="project" value="UniProtKB-UniRule"/>
</dbReference>
<dbReference type="HAMAP" id="MF_01485">
    <property type="entry name" value="RecB"/>
    <property type="match status" value="1"/>
</dbReference>
<dbReference type="PROSITE" id="PS51217">
    <property type="entry name" value="UVRD_HELICASE_CTER"/>
    <property type="match status" value="1"/>
</dbReference>
<dbReference type="InterPro" id="IPR014017">
    <property type="entry name" value="DNA_helicase_UvrD-like_C"/>
</dbReference>
<protein>
    <recommendedName>
        <fullName evidence="15">RecBCD enzyme subunit RecB</fullName>
        <ecNumber evidence="15">3.1.11.5</ecNumber>
        <ecNumber evidence="15">5.6.2.4</ecNumber>
    </recommendedName>
    <alternativeName>
        <fullName evidence="15">DNA 3'-5' helicase subunit RecB</fullName>
    </alternativeName>
    <alternativeName>
        <fullName evidence="15">Exonuclease V subunit RecB</fullName>
        <shortName evidence="15">ExoV subunit RecB</shortName>
    </alternativeName>
    <alternativeName>
        <fullName evidence="15">Helicase/nuclease RecBCD subunit RecB</fullName>
    </alternativeName>
</protein>
<keyword evidence="10 15" id="KW-0238">DNA-binding</keyword>
<keyword evidence="2 15" id="KW-0479">Metal-binding</keyword>
<reference evidence="19 20" key="1">
    <citation type="submission" date="2021-01" db="EMBL/GenBank/DDBJ databases">
        <title>Entomomonas sp. F2A isolated from a house cricket (Acheta domesticus).</title>
        <authorList>
            <person name="Spergser J."/>
            <person name="Busse H.-J."/>
        </authorList>
    </citation>
    <scope>NUCLEOTIDE SEQUENCE [LARGE SCALE GENOMIC DNA]</scope>
    <source>
        <strain evidence="19 20">F2A</strain>
    </source>
</reference>
<feature type="domain" description="UvrD-like helicase ATP-binding" evidence="17">
    <location>
        <begin position="1"/>
        <end position="459"/>
    </location>
</feature>
<evidence type="ECO:0000256" key="15">
    <source>
        <dbReference type="HAMAP-Rule" id="MF_01485"/>
    </source>
</evidence>
<dbReference type="CDD" id="cd22352">
    <property type="entry name" value="RecB_C-like"/>
    <property type="match status" value="1"/>
</dbReference>
<dbReference type="InterPro" id="IPR011604">
    <property type="entry name" value="PDDEXK-like_dom_sf"/>
</dbReference>
<dbReference type="GO" id="GO:0009338">
    <property type="term" value="C:exodeoxyribonuclease V complex"/>
    <property type="evidence" value="ECO:0007669"/>
    <property type="project" value="TreeGrafter"/>
</dbReference>
<keyword evidence="8 15" id="KW-0067">ATP-binding</keyword>
<comment type="domain">
    <text evidence="15">The N-terminal DNA-binding domain is a ssDNA-dependent ATPase and has ATP-dependent 3'-5' helicase function. This domain interacts with RecC.</text>
</comment>
<name>A0A974NG61_9GAMM</name>